<evidence type="ECO:0008006" key="3">
    <source>
        <dbReference type="Google" id="ProtNLM"/>
    </source>
</evidence>
<organism evidence="1 2">
    <name type="scientific">Runella salmonicolor</name>
    <dbReference type="NCBI Taxonomy" id="2950278"/>
    <lineage>
        <taxon>Bacteria</taxon>
        <taxon>Pseudomonadati</taxon>
        <taxon>Bacteroidota</taxon>
        <taxon>Cytophagia</taxon>
        <taxon>Cytophagales</taxon>
        <taxon>Spirosomataceae</taxon>
        <taxon>Runella</taxon>
    </lineage>
</organism>
<dbReference type="EMBL" id="JAMZEL010000009">
    <property type="protein sequence ID" value="MCP1384871.1"/>
    <property type="molecule type" value="Genomic_DNA"/>
</dbReference>
<dbReference type="RefSeq" id="WP_253530792.1">
    <property type="nucleotide sequence ID" value="NZ_JAMZEL010000009.1"/>
</dbReference>
<evidence type="ECO:0000313" key="1">
    <source>
        <dbReference type="EMBL" id="MCP1384871.1"/>
    </source>
</evidence>
<sequence length="101" mass="11952">MKNSLQLCKKALKVAHAIKSTFQHFSNALRKAWEIIKTLKPEIYPDWIMYNRRSYTALGLTIQQAKLLIDAKCFYVTYPVANIMESYNNWYKTIELGFYHI</sequence>
<gene>
    <name evidence="1" type="ORF">NCI00_20715</name>
</gene>
<proteinExistence type="predicted"/>
<reference evidence="1 2" key="1">
    <citation type="submission" date="2022-06" db="EMBL/GenBank/DDBJ databases">
        <title>Runella sp. S5 genome sequencing.</title>
        <authorList>
            <person name="Park S."/>
        </authorList>
    </citation>
    <scope>NUCLEOTIDE SEQUENCE [LARGE SCALE GENOMIC DNA]</scope>
    <source>
        <strain evidence="1 2">S5</strain>
    </source>
</reference>
<evidence type="ECO:0000313" key="2">
    <source>
        <dbReference type="Proteomes" id="UP001204772"/>
    </source>
</evidence>
<protein>
    <recommendedName>
        <fullName evidence="3">Transposase</fullName>
    </recommendedName>
</protein>
<comment type="caution">
    <text evidence="1">The sequence shown here is derived from an EMBL/GenBank/DDBJ whole genome shotgun (WGS) entry which is preliminary data.</text>
</comment>
<accession>A0ABT1FSY0</accession>
<keyword evidence="2" id="KW-1185">Reference proteome</keyword>
<dbReference type="Proteomes" id="UP001204772">
    <property type="component" value="Unassembled WGS sequence"/>
</dbReference>
<name>A0ABT1FSY0_9BACT</name>